<evidence type="ECO:0000259" key="2">
    <source>
        <dbReference type="PROSITE" id="PS50011"/>
    </source>
</evidence>
<dbReference type="GO" id="GO:0004672">
    <property type="term" value="F:protein kinase activity"/>
    <property type="evidence" value="ECO:0007669"/>
    <property type="project" value="InterPro"/>
</dbReference>
<dbReference type="CDD" id="cd14016">
    <property type="entry name" value="STKc_CK1"/>
    <property type="match status" value="1"/>
</dbReference>
<keyword evidence="4" id="KW-1185">Reference proteome</keyword>
<dbReference type="Proteomes" id="UP001209540">
    <property type="component" value="Unassembled WGS sequence"/>
</dbReference>
<keyword evidence="1" id="KW-0547">Nucleotide-binding</keyword>
<name>A0AAD5PBH1_9FUNG</name>
<accession>A0AAD5PBH1</accession>
<dbReference type="Pfam" id="PF00069">
    <property type="entry name" value="Pkinase"/>
    <property type="match status" value="1"/>
</dbReference>
<feature type="domain" description="Protein kinase" evidence="2">
    <location>
        <begin position="16"/>
        <end position="282"/>
    </location>
</feature>
<dbReference type="PROSITE" id="PS00107">
    <property type="entry name" value="PROTEIN_KINASE_ATP"/>
    <property type="match status" value="1"/>
</dbReference>
<gene>
    <name evidence="3" type="ORF">BDA99DRAFT_516563</name>
</gene>
<dbReference type="EMBL" id="JAIXMP010000021">
    <property type="protein sequence ID" value="KAI9256493.1"/>
    <property type="molecule type" value="Genomic_DNA"/>
</dbReference>
<organism evidence="3 4">
    <name type="scientific">Phascolomyces articulosus</name>
    <dbReference type="NCBI Taxonomy" id="60185"/>
    <lineage>
        <taxon>Eukaryota</taxon>
        <taxon>Fungi</taxon>
        <taxon>Fungi incertae sedis</taxon>
        <taxon>Mucoromycota</taxon>
        <taxon>Mucoromycotina</taxon>
        <taxon>Mucoromycetes</taxon>
        <taxon>Mucorales</taxon>
        <taxon>Lichtheimiaceae</taxon>
        <taxon>Phascolomyces</taxon>
    </lineage>
</organism>
<dbReference type="Gene3D" id="1.10.510.10">
    <property type="entry name" value="Transferase(Phosphotransferase) domain 1"/>
    <property type="match status" value="1"/>
</dbReference>
<dbReference type="GO" id="GO:0005524">
    <property type="term" value="F:ATP binding"/>
    <property type="evidence" value="ECO:0007669"/>
    <property type="project" value="UniProtKB-UniRule"/>
</dbReference>
<sequence length="388" mass="45001">MANHNQLVGEIINDRYKLESRIGGGSFGDVYIGHNIKTKDKVAVKLENTTNDHDLRLKIEYKVNQDLGDRNEFPVAKYYGHFKHYNVMVMELLGPSLEDLFHMCKRKFSLKTVLQIGKQMLSRIERMHKAGYIHRDIKPDNFAMGVEGADRHVVHVLDFGLAKRVKTVDNYHIKKVTGKKSVIGTARYTSINSHRGIEQSRRDDLESVGYTLVYFARGSLPWQGIRRSNNNAKYHEIFLKKDAITIEQLCEGLPRQFKNYFHHVYNLHFKEKPDYPMLHGLFDSMMAENGFKYDNVYEWEENKAYKNLIKPRLKNPPVTPPPPVNIPITIPEKKVPLKRKTKSQKKRDALAAGRPLKPKPKYICKADRARLGITTKTLPREQLKLYCI</sequence>
<dbReference type="SMART" id="SM00220">
    <property type="entry name" value="S_TKc"/>
    <property type="match status" value="1"/>
</dbReference>
<feature type="binding site" evidence="1">
    <location>
        <position position="45"/>
    </location>
    <ligand>
        <name>ATP</name>
        <dbReference type="ChEBI" id="CHEBI:30616"/>
    </ligand>
</feature>
<reference evidence="3" key="1">
    <citation type="journal article" date="2022" name="IScience">
        <title>Evolution of zygomycete secretomes and the origins of terrestrial fungal ecologies.</title>
        <authorList>
            <person name="Chang Y."/>
            <person name="Wang Y."/>
            <person name="Mondo S."/>
            <person name="Ahrendt S."/>
            <person name="Andreopoulos W."/>
            <person name="Barry K."/>
            <person name="Beard J."/>
            <person name="Benny G.L."/>
            <person name="Blankenship S."/>
            <person name="Bonito G."/>
            <person name="Cuomo C."/>
            <person name="Desiro A."/>
            <person name="Gervers K.A."/>
            <person name="Hundley H."/>
            <person name="Kuo A."/>
            <person name="LaButti K."/>
            <person name="Lang B.F."/>
            <person name="Lipzen A."/>
            <person name="O'Donnell K."/>
            <person name="Pangilinan J."/>
            <person name="Reynolds N."/>
            <person name="Sandor L."/>
            <person name="Smith M.E."/>
            <person name="Tsang A."/>
            <person name="Grigoriev I.V."/>
            <person name="Stajich J.E."/>
            <person name="Spatafora J.W."/>
        </authorList>
    </citation>
    <scope>NUCLEOTIDE SEQUENCE</scope>
    <source>
        <strain evidence="3">RSA 2281</strain>
    </source>
</reference>
<dbReference type="PANTHER" id="PTHR11909">
    <property type="entry name" value="CASEIN KINASE-RELATED"/>
    <property type="match status" value="1"/>
</dbReference>
<evidence type="ECO:0000313" key="3">
    <source>
        <dbReference type="EMBL" id="KAI9256493.1"/>
    </source>
</evidence>
<dbReference type="InterPro" id="IPR050235">
    <property type="entry name" value="CK1_Ser-Thr_kinase"/>
</dbReference>
<dbReference type="InterPro" id="IPR011009">
    <property type="entry name" value="Kinase-like_dom_sf"/>
</dbReference>
<dbReference type="InterPro" id="IPR000719">
    <property type="entry name" value="Prot_kinase_dom"/>
</dbReference>
<keyword evidence="3" id="KW-0808">Transferase</keyword>
<evidence type="ECO:0000256" key="1">
    <source>
        <dbReference type="PROSITE-ProRule" id="PRU10141"/>
    </source>
</evidence>
<dbReference type="PROSITE" id="PS50011">
    <property type="entry name" value="PROTEIN_KINASE_DOM"/>
    <property type="match status" value="1"/>
</dbReference>
<keyword evidence="3" id="KW-0418">Kinase</keyword>
<protein>
    <submittedName>
        <fullName evidence="3">Kinase-like domain-containing protein</fullName>
    </submittedName>
</protein>
<keyword evidence="1" id="KW-0067">ATP-binding</keyword>
<dbReference type="SUPFAM" id="SSF56112">
    <property type="entry name" value="Protein kinase-like (PK-like)"/>
    <property type="match status" value="1"/>
</dbReference>
<comment type="caution">
    <text evidence="3">The sequence shown here is derived from an EMBL/GenBank/DDBJ whole genome shotgun (WGS) entry which is preliminary data.</text>
</comment>
<proteinExistence type="predicted"/>
<dbReference type="InterPro" id="IPR017441">
    <property type="entry name" value="Protein_kinase_ATP_BS"/>
</dbReference>
<evidence type="ECO:0000313" key="4">
    <source>
        <dbReference type="Proteomes" id="UP001209540"/>
    </source>
</evidence>
<dbReference type="AlphaFoldDB" id="A0AAD5PBH1"/>
<reference evidence="3" key="2">
    <citation type="submission" date="2023-02" db="EMBL/GenBank/DDBJ databases">
        <authorList>
            <consortium name="DOE Joint Genome Institute"/>
            <person name="Mondo S.J."/>
            <person name="Chang Y."/>
            <person name="Wang Y."/>
            <person name="Ahrendt S."/>
            <person name="Andreopoulos W."/>
            <person name="Barry K."/>
            <person name="Beard J."/>
            <person name="Benny G.L."/>
            <person name="Blankenship S."/>
            <person name="Bonito G."/>
            <person name="Cuomo C."/>
            <person name="Desiro A."/>
            <person name="Gervers K.A."/>
            <person name="Hundley H."/>
            <person name="Kuo A."/>
            <person name="LaButti K."/>
            <person name="Lang B.F."/>
            <person name="Lipzen A."/>
            <person name="O'Donnell K."/>
            <person name="Pangilinan J."/>
            <person name="Reynolds N."/>
            <person name="Sandor L."/>
            <person name="Smith M.W."/>
            <person name="Tsang A."/>
            <person name="Grigoriev I.V."/>
            <person name="Stajich J.E."/>
            <person name="Spatafora J.W."/>
        </authorList>
    </citation>
    <scope>NUCLEOTIDE SEQUENCE</scope>
    <source>
        <strain evidence="3">RSA 2281</strain>
    </source>
</reference>